<evidence type="ECO:0000256" key="6">
    <source>
        <dbReference type="ARBA" id="ARBA00023157"/>
    </source>
</evidence>
<keyword evidence="10" id="KW-1185">Reference proteome</keyword>
<evidence type="ECO:0000256" key="5">
    <source>
        <dbReference type="ARBA" id="ARBA00022801"/>
    </source>
</evidence>
<sequence length="176" mass="18285">TVWNELIDGPCKKVTIIFARGATQPGNVGLLVGPSFLNAMAAVIGAANIAVQGVDYAATDLAALLGGSEYGAATVASLTDLAVSKCPDSQIILSGYSERAEIIHRAGPDLCNVTTSIKAVVVFGDLMNGQPIANIHDSLVKYFCACSNILCRQPSNLMPDAHTSYDGITPEAADFV</sequence>
<dbReference type="GO" id="GO:0016052">
    <property type="term" value="P:carbohydrate catabolic process"/>
    <property type="evidence" value="ECO:0007669"/>
    <property type="project" value="TreeGrafter"/>
</dbReference>
<protein>
    <recommendedName>
        <fullName evidence="2">cutinase</fullName>
        <ecNumber evidence="2">3.1.1.74</ecNumber>
    </recommendedName>
</protein>
<feature type="disulfide bond" evidence="8">
    <location>
        <begin position="144"/>
        <end position="151"/>
    </location>
</feature>
<feature type="non-terminal residue" evidence="9">
    <location>
        <position position="176"/>
    </location>
</feature>
<keyword evidence="6 8" id="KW-1015">Disulfide bond</keyword>
<dbReference type="GO" id="GO:0005576">
    <property type="term" value="C:extracellular region"/>
    <property type="evidence" value="ECO:0007669"/>
    <property type="project" value="InterPro"/>
</dbReference>
<dbReference type="Proteomes" id="UP000799750">
    <property type="component" value="Unassembled WGS sequence"/>
</dbReference>
<dbReference type="Gene3D" id="3.40.50.1820">
    <property type="entry name" value="alpha/beta hydrolase"/>
    <property type="match status" value="1"/>
</dbReference>
<organism evidence="9 10">
    <name type="scientific">Lophium mytilinum</name>
    <dbReference type="NCBI Taxonomy" id="390894"/>
    <lineage>
        <taxon>Eukaryota</taxon>
        <taxon>Fungi</taxon>
        <taxon>Dikarya</taxon>
        <taxon>Ascomycota</taxon>
        <taxon>Pezizomycotina</taxon>
        <taxon>Dothideomycetes</taxon>
        <taxon>Pleosporomycetidae</taxon>
        <taxon>Mytilinidiales</taxon>
        <taxon>Mytilinidiaceae</taxon>
        <taxon>Lophium</taxon>
    </lineage>
</organism>
<keyword evidence="5" id="KW-0378">Hydrolase</keyword>
<accession>A0A6A6QAE8</accession>
<dbReference type="InterPro" id="IPR000675">
    <property type="entry name" value="Cutinase/axe"/>
</dbReference>
<dbReference type="InterPro" id="IPR029058">
    <property type="entry name" value="AB_hydrolase_fold"/>
</dbReference>
<feature type="disulfide bond" evidence="8">
    <location>
        <begin position="11"/>
        <end position="86"/>
    </location>
</feature>
<dbReference type="PANTHER" id="PTHR48250">
    <property type="entry name" value="CUTINASE 2-RELATED"/>
    <property type="match status" value="1"/>
</dbReference>
<reference evidence="9" key="1">
    <citation type="journal article" date="2020" name="Stud. Mycol.">
        <title>101 Dothideomycetes genomes: a test case for predicting lifestyles and emergence of pathogens.</title>
        <authorList>
            <person name="Haridas S."/>
            <person name="Albert R."/>
            <person name="Binder M."/>
            <person name="Bloem J."/>
            <person name="Labutti K."/>
            <person name="Salamov A."/>
            <person name="Andreopoulos B."/>
            <person name="Baker S."/>
            <person name="Barry K."/>
            <person name="Bills G."/>
            <person name="Bluhm B."/>
            <person name="Cannon C."/>
            <person name="Castanera R."/>
            <person name="Culley D."/>
            <person name="Daum C."/>
            <person name="Ezra D."/>
            <person name="Gonzalez J."/>
            <person name="Henrissat B."/>
            <person name="Kuo A."/>
            <person name="Liang C."/>
            <person name="Lipzen A."/>
            <person name="Lutzoni F."/>
            <person name="Magnuson J."/>
            <person name="Mondo S."/>
            <person name="Nolan M."/>
            <person name="Ohm R."/>
            <person name="Pangilinan J."/>
            <person name="Park H.-J."/>
            <person name="Ramirez L."/>
            <person name="Alfaro M."/>
            <person name="Sun H."/>
            <person name="Tritt A."/>
            <person name="Yoshinaga Y."/>
            <person name="Zwiers L.-H."/>
            <person name="Turgeon B."/>
            <person name="Goodwin S."/>
            <person name="Spatafora J."/>
            <person name="Crous P."/>
            <person name="Grigoriev I."/>
        </authorList>
    </citation>
    <scope>NUCLEOTIDE SEQUENCE</scope>
    <source>
        <strain evidence="9">CBS 269.34</strain>
    </source>
</reference>
<evidence type="ECO:0000256" key="4">
    <source>
        <dbReference type="ARBA" id="ARBA00022729"/>
    </source>
</evidence>
<dbReference type="EMBL" id="MU004203">
    <property type="protein sequence ID" value="KAF2488417.1"/>
    <property type="molecule type" value="Genomic_DNA"/>
</dbReference>
<keyword evidence="3" id="KW-0719">Serine esterase</keyword>
<dbReference type="SUPFAM" id="SSF53474">
    <property type="entry name" value="alpha/beta-Hydrolases"/>
    <property type="match status" value="1"/>
</dbReference>
<evidence type="ECO:0000256" key="8">
    <source>
        <dbReference type="PIRSR" id="PIRSR611150-2"/>
    </source>
</evidence>
<dbReference type="Pfam" id="PF01083">
    <property type="entry name" value="Cutinase"/>
    <property type="match status" value="1"/>
</dbReference>
<evidence type="ECO:0000256" key="1">
    <source>
        <dbReference type="ARBA" id="ARBA00007534"/>
    </source>
</evidence>
<keyword evidence="4" id="KW-0732">Signal</keyword>
<comment type="similarity">
    <text evidence="1">Belongs to the cutinase family.</text>
</comment>
<dbReference type="GO" id="GO:0050525">
    <property type="term" value="F:cutinase activity"/>
    <property type="evidence" value="ECO:0007669"/>
    <property type="project" value="UniProtKB-EC"/>
</dbReference>
<feature type="non-terminal residue" evidence="9">
    <location>
        <position position="1"/>
    </location>
</feature>
<evidence type="ECO:0000313" key="10">
    <source>
        <dbReference type="Proteomes" id="UP000799750"/>
    </source>
</evidence>
<evidence type="ECO:0000256" key="7">
    <source>
        <dbReference type="ARBA" id="ARBA00034045"/>
    </source>
</evidence>
<dbReference type="PANTHER" id="PTHR48250:SF2">
    <property type="entry name" value="CUTINASE"/>
    <property type="match status" value="1"/>
</dbReference>
<evidence type="ECO:0000256" key="2">
    <source>
        <dbReference type="ARBA" id="ARBA00013095"/>
    </source>
</evidence>
<comment type="catalytic activity">
    <reaction evidence="7">
        <text>cutin + H2O = cutin monomers.</text>
        <dbReference type="EC" id="3.1.1.74"/>
    </reaction>
</comment>
<name>A0A6A6QAE8_9PEZI</name>
<dbReference type="EC" id="3.1.1.74" evidence="2"/>
<dbReference type="InterPro" id="IPR011150">
    <property type="entry name" value="Cutinase_monf"/>
</dbReference>
<dbReference type="AlphaFoldDB" id="A0A6A6QAE8"/>
<evidence type="ECO:0000313" key="9">
    <source>
        <dbReference type="EMBL" id="KAF2488417.1"/>
    </source>
</evidence>
<proteinExistence type="inferred from homology"/>
<dbReference type="OrthoDB" id="3225429at2759"/>
<dbReference type="SMART" id="SM01110">
    <property type="entry name" value="Cutinase"/>
    <property type="match status" value="1"/>
</dbReference>
<gene>
    <name evidence="9" type="ORF">BU16DRAFT_419355</name>
</gene>
<evidence type="ECO:0000256" key="3">
    <source>
        <dbReference type="ARBA" id="ARBA00022487"/>
    </source>
</evidence>